<evidence type="ECO:0000256" key="1">
    <source>
        <dbReference type="ARBA" id="ARBA00022723"/>
    </source>
</evidence>
<evidence type="ECO:0000259" key="4">
    <source>
        <dbReference type="PROSITE" id="PS50902"/>
    </source>
</evidence>
<dbReference type="GO" id="GO:0010181">
    <property type="term" value="F:FMN binding"/>
    <property type="evidence" value="ECO:0007669"/>
    <property type="project" value="InterPro"/>
</dbReference>
<protein>
    <submittedName>
        <fullName evidence="6">Uncharacterized Fe-S center protein</fullName>
    </submittedName>
</protein>
<feature type="domain" description="4Fe-4S ferredoxin-type" evidence="5">
    <location>
        <begin position="196"/>
        <end position="224"/>
    </location>
</feature>
<gene>
    <name evidence="6" type="ORF">NCTC12112_02193</name>
</gene>
<dbReference type="NCBIfam" id="NF038196">
    <property type="entry name" value="ferrodoxin_EFR1"/>
    <property type="match status" value="1"/>
</dbReference>
<dbReference type="InterPro" id="IPR008254">
    <property type="entry name" value="Flavodoxin/NO_synth"/>
</dbReference>
<reference evidence="6 7" key="1">
    <citation type="submission" date="2018-06" db="EMBL/GenBank/DDBJ databases">
        <authorList>
            <consortium name="Pathogen Informatics"/>
            <person name="Doyle S."/>
        </authorList>
    </citation>
    <scope>NUCLEOTIDE SEQUENCE [LARGE SCALE GENOMIC DNA]</scope>
    <source>
        <strain evidence="6 7">NCTC12112</strain>
    </source>
</reference>
<evidence type="ECO:0000256" key="3">
    <source>
        <dbReference type="ARBA" id="ARBA00023014"/>
    </source>
</evidence>
<dbReference type="SUPFAM" id="SSF54862">
    <property type="entry name" value="4Fe-4S ferredoxins"/>
    <property type="match status" value="1"/>
</dbReference>
<evidence type="ECO:0000256" key="2">
    <source>
        <dbReference type="ARBA" id="ARBA00023004"/>
    </source>
</evidence>
<keyword evidence="1" id="KW-0479">Metal-binding</keyword>
<feature type="domain" description="4Fe-4S ferredoxin-type" evidence="5">
    <location>
        <begin position="231"/>
        <end position="251"/>
    </location>
</feature>
<dbReference type="Gene3D" id="3.40.50.360">
    <property type="match status" value="1"/>
</dbReference>
<dbReference type="Pfam" id="PF12724">
    <property type="entry name" value="Flavodoxin_5"/>
    <property type="match status" value="1"/>
</dbReference>
<dbReference type="Pfam" id="PF12800">
    <property type="entry name" value="Fer4_4"/>
    <property type="match status" value="2"/>
</dbReference>
<dbReference type="Gene3D" id="3.30.70.20">
    <property type="match status" value="1"/>
</dbReference>
<proteinExistence type="predicted"/>
<evidence type="ECO:0000313" key="6">
    <source>
        <dbReference type="EMBL" id="SQJ08073.1"/>
    </source>
</evidence>
<feature type="domain" description="Flavodoxin-like" evidence="4">
    <location>
        <begin position="6"/>
        <end position="154"/>
    </location>
</feature>
<dbReference type="SUPFAM" id="SSF52218">
    <property type="entry name" value="Flavoproteins"/>
    <property type="match status" value="1"/>
</dbReference>
<dbReference type="GeneID" id="78453479"/>
<dbReference type="EMBL" id="LS483487">
    <property type="protein sequence ID" value="SQJ08073.1"/>
    <property type="molecule type" value="Genomic_DNA"/>
</dbReference>
<dbReference type="PROSITE" id="PS51379">
    <property type="entry name" value="4FE4S_FER_2"/>
    <property type="match status" value="2"/>
</dbReference>
<accession>A0AAX2JC28</accession>
<evidence type="ECO:0000259" key="5">
    <source>
        <dbReference type="PROSITE" id="PS51379"/>
    </source>
</evidence>
<dbReference type="AlphaFoldDB" id="A0AAX2JC28"/>
<dbReference type="GO" id="GO:0046872">
    <property type="term" value="F:metal ion binding"/>
    <property type="evidence" value="ECO:0007669"/>
    <property type="project" value="UniProtKB-KW"/>
</dbReference>
<dbReference type="GO" id="GO:0051536">
    <property type="term" value="F:iron-sulfur cluster binding"/>
    <property type="evidence" value="ECO:0007669"/>
    <property type="project" value="UniProtKB-KW"/>
</dbReference>
<dbReference type="RefSeq" id="WP_005981569.1">
    <property type="nucleotide sequence ID" value="NZ_CABKNW010000005.1"/>
</dbReference>
<sequence>MKIKKVWAVYFSATGTTKKIVTKIASTMAEKMNAEFKIFDFTLLNARKDILSFEKDDCVVLGTPVYAGRVPNLLLKYLAAIQGNGALAVPIVLFGNRNYDDALIELRDILEKNNFHTVGAGAFVGEHSFSNILAKNRPDEKDILIAENLGEKVFEKLSNSAFYPDSPIEVTGGPYPYRGYYQPLDKENNPIDMRKVKPLTNNNCTDCKICVSACPLGSIEYDDVSKVTGICMKCGACIKKCPVHAKYYTDESFLFHKHDLEEKFTRRAEPEIFI</sequence>
<dbReference type="InterPro" id="IPR017900">
    <property type="entry name" value="4Fe4S_Fe_S_CS"/>
</dbReference>
<dbReference type="InterPro" id="IPR017896">
    <property type="entry name" value="4Fe4S_Fe-S-bd"/>
</dbReference>
<dbReference type="InterPro" id="IPR047964">
    <property type="entry name" value="EFR1-like"/>
</dbReference>
<organism evidence="6 7">
    <name type="scientific">Fusobacterium ulcerans</name>
    <dbReference type="NCBI Taxonomy" id="861"/>
    <lineage>
        <taxon>Bacteria</taxon>
        <taxon>Fusobacteriati</taxon>
        <taxon>Fusobacteriota</taxon>
        <taxon>Fusobacteriia</taxon>
        <taxon>Fusobacteriales</taxon>
        <taxon>Fusobacteriaceae</taxon>
        <taxon>Fusobacterium</taxon>
    </lineage>
</organism>
<evidence type="ECO:0000313" key="7">
    <source>
        <dbReference type="Proteomes" id="UP000249008"/>
    </source>
</evidence>
<dbReference type="PANTHER" id="PTHR43122">
    <property type="entry name" value="FERREDOXIN SUBUNIT OF PYRUVATE:FLAVODOXIN OXIDOREDUCTASE-RELATED"/>
    <property type="match status" value="1"/>
</dbReference>
<dbReference type="PROSITE" id="PS00198">
    <property type="entry name" value="4FE4S_FER_1"/>
    <property type="match status" value="2"/>
</dbReference>
<dbReference type="InterPro" id="IPR026816">
    <property type="entry name" value="Flavodoxin_dom"/>
</dbReference>
<dbReference type="Proteomes" id="UP000249008">
    <property type="component" value="Chromosome 1"/>
</dbReference>
<keyword evidence="3" id="KW-0411">Iron-sulfur</keyword>
<keyword evidence="2" id="KW-0408">Iron</keyword>
<dbReference type="InterPro" id="IPR029039">
    <property type="entry name" value="Flavoprotein-like_sf"/>
</dbReference>
<dbReference type="PROSITE" id="PS50902">
    <property type="entry name" value="FLAVODOXIN_LIKE"/>
    <property type="match status" value="1"/>
</dbReference>
<dbReference type="KEGG" id="ful:C4N20_01575"/>
<name>A0AAX2JC28_9FUSO</name>
<dbReference type="PANTHER" id="PTHR43122:SF1">
    <property type="entry name" value="IRON-SULFUR-BINDING PROTEIN"/>
    <property type="match status" value="1"/>
</dbReference>